<protein>
    <submittedName>
        <fullName evidence="1">Uncharacterized protein</fullName>
    </submittedName>
</protein>
<dbReference type="AlphaFoldDB" id="A0AAD8ISL1"/>
<reference evidence="1" key="2">
    <citation type="submission" date="2023-05" db="EMBL/GenBank/DDBJ databases">
        <authorList>
            <person name="Schelkunov M.I."/>
        </authorList>
    </citation>
    <scope>NUCLEOTIDE SEQUENCE</scope>
    <source>
        <strain evidence="1">Hsosn_3</strain>
        <tissue evidence="1">Leaf</tissue>
    </source>
</reference>
<organism evidence="1 2">
    <name type="scientific">Heracleum sosnowskyi</name>
    <dbReference type="NCBI Taxonomy" id="360622"/>
    <lineage>
        <taxon>Eukaryota</taxon>
        <taxon>Viridiplantae</taxon>
        <taxon>Streptophyta</taxon>
        <taxon>Embryophyta</taxon>
        <taxon>Tracheophyta</taxon>
        <taxon>Spermatophyta</taxon>
        <taxon>Magnoliopsida</taxon>
        <taxon>eudicotyledons</taxon>
        <taxon>Gunneridae</taxon>
        <taxon>Pentapetalae</taxon>
        <taxon>asterids</taxon>
        <taxon>campanulids</taxon>
        <taxon>Apiales</taxon>
        <taxon>Apiaceae</taxon>
        <taxon>Apioideae</taxon>
        <taxon>apioid superclade</taxon>
        <taxon>Tordylieae</taxon>
        <taxon>Tordyliinae</taxon>
        <taxon>Heracleum</taxon>
    </lineage>
</organism>
<accession>A0AAD8ISL1</accession>
<dbReference type="Proteomes" id="UP001237642">
    <property type="component" value="Unassembled WGS sequence"/>
</dbReference>
<evidence type="ECO:0000313" key="1">
    <source>
        <dbReference type="EMBL" id="KAK1391389.1"/>
    </source>
</evidence>
<keyword evidence="2" id="KW-1185">Reference proteome</keyword>
<evidence type="ECO:0000313" key="2">
    <source>
        <dbReference type="Proteomes" id="UP001237642"/>
    </source>
</evidence>
<dbReference type="Gene3D" id="2.120.10.80">
    <property type="entry name" value="Kelch-type beta propeller"/>
    <property type="match status" value="1"/>
</dbReference>
<dbReference type="SUPFAM" id="SSF117281">
    <property type="entry name" value="Kelch motif"/>
    <property type="match status" value="1"/>
</dbReference>
<dbReference type="InterPro" id="IPR015915">
    <property type="entry name" value="Kelch-typ_b-propeller"/>
</dbReference>
<comment type="caution">
    <text evidence="1">The sequence shown here is derived from an EMBL/GenBank/DDBJ whole genome shotgun (WGS) entry which is preliminary data.</text>
</comment>
<sequence length="438" mass="49757">MGEKQSDETSKVSIYIHVVDPRVGQKHKVVSMLYKIDMDRDLYKNPTPLARILHPNNPHIKLDLPLIKPVYIFNRQDKFYPSGMSFVNLGSKLYFMGGSVSYKSHLLGLSFYNSQLDDKYFDGNNHPVCNAFEDFLECFPPNVYVFDCITSQLLDCGIPSMKTGKPEDPITFVLDDQIFVLSSRNGPKGMTHFETFNPLSNKWKEWKTLKTPGADFFSEKKTALGSALMGRKLFVTYHFWDDFHILWYDIDTDYWTHCKSSHLPKIYRDSVFVDNVLYSTVSEPLQYTPEKYVYPVLSFDGFDSTNITITMESFTQSDVLKKYNRICPSDLANWPIYVNQLGYSTRCLLHLGGFLNGTNNNSSCLGLVELFKSYGQPSECGGEYQTQCELRFVVFEALQGNSSNGGSFNGRTIHACHFSSDLSAICLLNSACVTSSSL</sequence>
<name>A0AAD8ISL1_9APIA</name>
<proteinExistence type="predicted"/>
<dbReference type="EMBL" id="JAUIZM010000003">
    <property type="protein sequence ID" value="KAK1391389.1"/>
    <property type="molecule type" value="Genomic_DNA"/>
</dbReference>
<gene>
    <name evidence="1" type="ORF">POM88_010445</name>
</gene>
<reference evidence="1" key="1">
    <citation type="submission" date="2023-02" db="EMBL/GenBank/DDBJ databases">
        <title>Genome of toxic invasive species Heracleum sosnowskyi carries increased number of genes despite the absence of recent whole-genome duplications.</title>
        <authorList>
            <person name="Schelkunov M."/>
            <person name="Shtratnikova V."/>
            <person name="Makarenko M."/>
            <person name="Klepikova A."/>
            <person name="Omelchenko D."/>
            <person name="Novikova G."/>
            <person name="Obukhova E."/>
            <person name="Bogdanov V."/>
            <person name="Penin A."/>
            <person name="Logacheva M."/>
        </authorList>
    </citation>
    <scope>NUCLEOTIDE SEQUENCE</scope>
    <source>
        <strain evidence="1">Hsosn_3</strain>
        <tissue evidence="1">Leaf</tissue>
    </source>
</reference>